<reference evidence="1" key="1">
    <citation type="journal article" date="2012" name="Nature">
        <title>The oyster genome reveals stress adaptation and complexity of shell formation.</title>
        <authorList>
            <person name="Zhang G."/>
            <person name="Fang X."/>
            <person name="Guo X."/>
            <person name="Li L."/>
            <person name="Luo R."/>
            <person name="Xu F."/>
            <person name="Yang P."/>
            <person name="Zhang L."/>
            <person name="Wang X."/>
            <person name="Qi H."/>
            <person name="Xiong Z."/>
            <person name="Que H."/>
            <person name="Xie Y."/>
            <person name="Holland P.W."/>
            <person name="Paps J."/>
            <person name="Zhu Y."/>
            <person name="Wu F."/>
            <person name="Chen Y."/>
            <person name="Wang J."/>
            <person name="Peng C."/>
            <person name="Meng J."/>
            <person name="Yang L."/>
            <person name="Liu J."/>
            <person name="Wen B."/>
            <person name="Zhang N."/>
            <person name="Huang Z."/>
            <person name="Zhu Q."/>
            <person name="Feng Y."/>
            <person name="Mount A."/>
            <person name="Hedgecock D."/>
            <person name="Xu Z."/>
            <person name="Liu Y."/>
            <person name="Domazet-Loso T."/>
            <person name="Du Y."/>
            <person name="Sun X."/>
            <person name="Zhang S."/>
            <person name="Liu B."/>
            <person name="Cheng P."/>
            <person name="Jiang X."/>
            <person name="Li J."/>
            <person name="Fan D."/>
            <person name="Wang W."/>
            <person name="Fu W."/>
            <person name="Wang T."/>
            <person name="Wang B."/>
            <person name="Zhang J."/>
            <person name="Peng Z."/>
            <person name="Li Y."/>
            <person name="Li N."/>
            <person name="Wang J."/>
            <person name="Chen M."/>
            <person name="He Y."/>
            <person name="Tan F."/>
            <person name="Song X."/>
            <person name="Zheng Q."/>
            <person name="Huang R."/>
            <person name="Yang H."/>
            <person name="Du X."/>
            <person name="Chen L."/>
            <person name="Yang M."/>
            <person name="Gaffney P.M."/>
            <person name="Wang S."/>
            <person name="Luo L."/>
            <person name="She Z."/>
            <person name="Ming Y."/>
            <person name="Huang W."/>
            <person name="Zhang S."/>
            <person name="Huang B."/>
            <person name="Zhang Y."/>
            <person name="Qu T."/>
            <person name="Ni P."/>
            <person name="Miao G."/>
            <person name="Wang J."/>
            <person name="Wang Q."/>
            <person name="Steinberg C.E."/>
            <person name="Wang H."/>
            <person name="Li N."/>
            <person name="Qian L."/>
            <person name="Zhang G."/>
            <person name="Li Y."/>
            <person name="Yang H."/>
            <person name="Liu X."/>
            <person name="Wang J."/>
            <person name="Yin Y."/>
            <person name="Wang J."/>
        </authorList>
    </citation>
    <scope>NUCLEOTIDE SEQUENCE [LARGE SCALE GENOMIC DNA]</scope>
    <source>
        <strain evidence="1">05x7-T-G4-1.051#20</strain>
    </source>
</reference>
<dbReference type="AlphaFoldDB" id="K1R5A8"/>
<accession>K1R5A8</accession>
<dbReference type="EMBL" id="JH816363">
    <property type="protein sequence ID" value="EKC40923.1"/>
    <property type="molecule type" value="Genomic_DNA"/>
</dbReference>
<gene>
    <name evidence="1" type="ORF">CGI_10028642</name>
</gene>
<sequence length="72" mass="8078">MKYLSLLYQELVHCFGKTTPWPSARNESPAKHTWSFEVTGLGLVRTGPKVADSPKIPEVLSVVSTWVLHCRP</sequence>
<dbReference type="InParanoid" id="K1R5A8"/>
<name>K1R5A8_MAGGI</name>
<organism evidence="1">
    <name type="scientific">Magallana gigas</name>
    <name type="common">Pacific oyster</name>
    <name type="synonym">Crassostrea gigas</name>
    <dbReference type="NCBI Taxonomy" id="29159"/>
    <lineage>
        <taxon>Eukaryota</taxon>
        <taxon>Metazoa</taxon>
        <taxon>Spiralia</taxon>
        <taxon>Lophotrochozoa</taxon>
        <taxon>Mollusca</taxon>
        <taxon>Bivalvia</taxon>
        <taxon>Autobranchia</taxon>
        <taxon>Pteriomorphia</taxon>
        <taxon>Ostreida</taxon>
        <taxon>Ostreoidea</taxon>
        <taxon>Ostreidae</taxon>
        <taxon>Magallana</taxon>
    </lineage>
</organism>
<evidence type="ECO:0000313" key="1">
    <source>
        <dbReference type="EMBL" id="EKC40923.1"/>
    </source>
</evidence>
<proteinExistence type="predicted"/>
<dbReference type="HOGENOM" id="CLU_2724668_0_0_1"/>
<protein>
    <submittedName>
        <fullName evidence="1">Uncharacterized protein</fullName>
    </submittedName>
</protein>